<sequence length="178" mass="20761">MYSDLQIETYILKKPVYDIADLEKDPYSYLILLQHEKVEAIELLRGKVENPFNRAIDIEGSIYICYKGREVSPLIYWDEVDSLWAYYINLIEEYLENGNATCYFPGQPIPIILKKGSNNMMLFSVNNVEILVAERYFLLILLNKAKEFFEFLSSISLNNYYENENSQIKSILAKIGKA</sequence>
<gene>
    <name evidence="1" type="ORF">KGF86_00950</name>
</gene>
<protein>
    <submittedName>
        <fullName evidence="1">Uncharacterized protein</fullName>
    </submittedName>
</protein>
<dbReference type="Proteomes" id="UP000681870">
    <property type="component" value="Unassembled WGS sequence"/>
</dbReference>
<evidence type="ECO:0000313" key="2">
    <source>
        <dbReference type="Proteomes" id="UP000681870"/>
    </source>
</evidence>
<dbReference type="RefSeq" id="WP_211740872.1">
    <property type="nucleotide sequence ID" value="NZ_JAGXBY010000001.1"/>
</dbReference>
<organism evidence="1 2">
    <name type="scientific">Ornithinibacillus massiliensis</name>
    <dbReference type="NCBI Taxonomy" id="1944633"/>
    <lineage>
        <taxon>Bacteria</taxon>
        <taxon>Bacillati</taxon>
        <taxon>Bacillota</taxon>
        <taxon>Bacilli</taxon>
        <taxon>Bacillales</taxon>
        <taxon>Bacillaceae</taxon>
        <taxon>Ornithinibacillus</taxon>
    </lineage>
</organism>
<proteinExistence type="predicted"/>
<comment type="caution">
    <text evidence="1">The sequence shown here is derived from an EMBL/GenBank/DDBJ whole genome shotgun (WGS) entry which is preliminary data.</text>
</comment>
<dbReference type="EMBL" id="JAGXBY010000001">
    <property type="protein sequence ID" value="MBS3678774.1"/>
    <property type="molecule type" value="Genomic_DNA"/>
</dbReference>
<name>A0ABS5M8Y1_9BACI</name>
<reference evidence="1 2" key="1">
    <citation type="submission" date="2021-05" db="EMBL/GenBank/DDBJ databases">
        <title>Ornithinibacillus massiliensis sp. nov.</title>
        <authorList>
            <person name="Iwaza R."/>
            <person name="Lagier J.-C."/>
            <person name="Raoult D."/>
        </authorList>
    </citation>
    <scope>NUCLEOTIDE SEQUENCE [LARGE SCALE GENOMIC DNA]</scope>
    <source>
        <strain evidence="1 2">Marseille-P3601</strain>
    </source>
</reference>
<accession>A0ABS5M8Y1</accession>
<evidence type="ECO:0000313" key="1">
    <source>
        <dbReference type="EMBL" id="MBS3678774.1"/>
    </source>
</evidence>
<keyword evidence="2" id="KW-1185">Reference proteome</keyword>